<keyword evidence="3" id="KW-1185">Reference proteome</keyword>
<name>A0A166NGG4_EXIGL</name>
<dbReference type="Proteomes" id="UP000077266">
    <property type="component" value="Unassembled WGS sequence"/>
</dbReference>
<evidence type="ECO:0000313" key="3">
    <source>
        <dbReference type="Proteomes" id="UP000077266"/>
    </source>
</evidence>
<dbReference type="EMBL" id="KV426674">
    <property type="protein sequence ID" value="KZV79133.1"/>
    <property type="molecule type" value="Genomic_DNA"/>
</dbReference>
<dbReference type="AlphaFoldDB" id="A0A166NGG4"/>
<accession>A0A166NGG4</accession>
<evidence type="ECO:0000256" key="1">
    <source>
        <dbReference type="SAM" id="MobiDB-lite"/>
    </source>
</evidence>
<reference evidence="2 3" key="1">
    <citation type="journal article" date="2016" name="Mol. Biol. Evol.">
        <title>Comparative Genomics of Early-Diverging Mushroom-Forming Fungi Provides Insights into the Origins of Lignocellulose Decay Capabilities.</title>
        <authorList>
            <person name="Nagy L.G."/>
            <person name="Riley R."/>
            <person name="Tritt A."/>
            <person name="Adam C."/>
            <person name="Daum C."/>
            <person name="Floudas D."/>
            <person name="Sun H."/>
            <person name="Yadav J.S."/>
            <person name="Pangilinan J."/>
            <person name="Larsson K.H."/>
            <person name="Matsuura K."/>
            <person name="Barry K."/>
            <person name="Labutti K."/>
            <person name="Kuo R."/>
            <person name="Ohm R.A."/>
            <person name="Bhattacharya S.S."/>
            <person name="Shirouzu T."/>
            <person name="Yoshinaga Y."/>
            <person name="Martin F.M."/>
            <person name="Grigoriev I.V."/>
            <person name="Hibbett D.S."/>
        </authorList>
    </citation>
    <scope>NUCLEOTIDE SEQUENCE [LARGE SCALE GENOMIC DNA]</scope>
    <source>
        <strain evidence="2 3">HHB12029</strain>
    </source>
</reference>
<proteinExistence type="predicted"/>
<evidence type="ECO:0000313" key="2">
    <source>
        <dbReference type="EMBL" id="KZV79133.1"/>
    </source>
</evidence>
<gene>
    <name evidence="2" type="ORF">EXIGLDRAFT_480716</name>
</gene>
<protein>
    <submittedName>
        <fullName evidence="2">Uncharacterized protein</fullName>
    </submittedName>
</protein>
<organism evidence="2 3">
    <name type="scientific">Exidia glandulosa HHB12029</name>
    <dbReference type="NCBI Taxonomy" id="1314781"/>
    <lineage>
        <taxon>Eukaryota</taxon>
        <taxon>Fungi</taxon>
        <taxon>Dikarya</taxon>
        <taxon>Basidiomycota</taxon>
        <taxon>Agaricomycotina</taxon>
        <taxon>Agaricomycetes</taxon>
        <taxon>Auriculariales</taxon>
        <taxon>Exidiaceae</taxon>
        <taxon>Exidia</taxon>
    </lineage>
</organism>
<feature type="region of interest" description="Disordered" evidence="1">
    <location>
        <begin position="28"/>
        <end position="52"/>
    </location>
</feature>
<sequence length="387" mass="41219">MVTHTGSLVKFHTVIGCGCGAMADSGRRWSERRRARAARVSAGGEEGEKGRTDASQMYTELLKIEVLRRRSESTTSPIGAVPTSTARYSATASTSGMSDGEMLGSGIVDFRKMRSYEAPRRFMLCAVSSTIARRFASSPESAAYSMRNTGSRWVLRTIELPCTMSEGSVNVMRNAGKALLEAGALRASSTSAEAPLTPSSVMRLRSCVLYNFSLVLRSRGTKGIETVYARWTVRCPNAPLARPEVGEEVDPGGAAVRRSIAAVSTVPADSTTFRARSVYSTPSGPRTITPARVGAFELPLAVDGTSRRSTFVLRSILKRSSALVVAAVAAVRSGSTVLNAPPDLDEEDASRTGSQVVEDVYELSSEVTAAAAPVDGCVTPRICSARW</sequence>
<dbReference type="InParanoid" id="A0A166NGG4"/>